<gene>
    <name evidence="5" type="ORF">Ana3638_15865</name>
</gene>
<dbReference type="InterPro" id="IPR005648">
    <property type="entry name" value="FlgD"/>
</dbReference>
<keyword evidence="6" id="KW-1185">Reference proteome</keyword>
<dbReference type="Gene3D" id="2.60.40.10">
    <property type="entry name" value="Immunoglobulins"/>
    <property type="match status" value="1"/>
</dbReference>
<evidence type="ECO:0000256" key="3">
    <source>
        <dbReference type="RuleBase" id="RU362076"/>
    </source>
</evidence>
<feature type="compositionally biased region" description="Acidic residues" evidence="4">
    <location>
        <begin position="250"/>
        <end position="269"/>
    </location>
</feature>
<evidence type="ECO:0000313" key="5">
    <source>
        <dbReference type="EMBL" id="QHQ62077.1"/>
    </source>
</evidence>
<feature type="compositionally biased region" description="Polar residues" evidence="4">
    <location>
        <begin position="1"/>
        <end position="15"/>
    </location>
</feature>
<feature type="region of interest" description="Disordered" evidence="4">
    <location>
        <begin position="1"/>
        <end position="30"/>
    </location>
</feature>
<evidence type="ECO:0000256" key="2">
    <source>
        <dbReference type="ARBA" id="ARBA00022795"/>
    </source>
</evidence>
<reference evidence="5 6" key="1">
    <citation type="submission" date="2020-01" db="EMBL/GenBank/DDBJ databases">
        <title>Genome analysis of Anaerocolumna sp. CBA3638.</title>
        <authorList>
            <person name="Kim J."/>
            <person name="Roh S.W."/>
        </authorList>
    </citation>
    <scope>NUCLEOTIDE SEQUENCE [LARGE SCALE GENOMIC DNA]</scope>
    <source>
        <strain evidence="5 6">CBA3638</strain>
    </source>
</reference>
<evidence type="ECO:0000313" key="6">
    <source>
        <dbReference type="Proteomes" id="UP000464314"/>
    </source>
</evidence>
<name>A0A6P1TP09_9FIRM</name>
<organism evidence="5 6">
    <name type="scientific">Anaerocolumna sedimenticola</name>
    <dbReference type="NCBI Taxonomy" id="2696063"/>
    <lineage>
        <taxon>Bacteria</taxon>
        <taxon>Bacillati</taxon>
        <taxon>Bacillota</taxon>
        <taxon>Clostridia</taxon>
        <taxon>Lachnospirales</taxon>
        <taxon>Lachnospiraceae</taxon>
        <taxon>Anaerocolumna</taxon>
    </lineage>
</organism>
<sequence length="275" mass="29571">MSESTQSIINSLRNQTTTGTKSSSETGNSSLDKDAFLQLLVTQMKYQDPLNPSTDTQFVEQLATFSQLEQMQNLNQTYSNSQAFGLVGMNVVVKETDSAGKVTTKSGTVDYVVMSNGTAKLAIDDNLYSLDQLDQVIDTTYLIKQGLPYIPKKVEETFDKANPKDISFEVNLGKGDTVATDVAVVIGGKVVDEKLVSVNGTKVTIQKDAFKDLENGVYKPTLVFNDALYTTITDEIVITVKGESAAENPDTGDDPDAGDDSDTGDDPDTGDGTVS</sequence>
<feature type="region of interest" description="Disordered" evidence="4">
    <location>
        <begin position="241"/>
        <end position="275"/>
    </location>
</feature>
<keyword evidence="2 3" id="KW-1005">Bacterial flagellum biogenesis</keyword>
<dbReference type="EMBL" id="CP048000">
    <property type="protein sequence ID" value="QHQ62077.1"/>
    <property type="molecule type" value="Genomic_DNA"/>
</dbReference>
<dbReference type="Pfam" id="PF03963">
    <property type="entry name" value="FlgD"/>
    <property type="match status" value="1"/>
</dbReference>
<dbReference type="InterPro" id="IPR013783">
    <property type="entry name" value="Ig-like_fold"/>
</dbReference>
<dbReference type="GO" id="GO:0044781">
    <property type="term" value="P:bacterial-type flagellum organization"/>
    <property type="evidence" value="ECO:0007669"/>
    <property type="project" value="UniProtKB-UniRule"/>
</dbReference>
<dbReference type="RefSeq" id="WP_161838902.1">
    <property type="nucleotide sequence ID" value="NZ_CP048000.1"/>
</dbReference>
<feature type="compositionally biased region" description="Low complexity" evidence="4">
    <location>
        <begin position="16"/>
        <end position="30"/>
    </location>
</feature>
<dbReference type="KEGG" id="anr:Ana3638_15865"/>
<dbReference type="AlphaFoldDB" id="A0A6P1TP09"/>
<accession>A0A6P1TP09</accession>
<comment type="similarity">
    <text evidence="1 3">Belongs to the FlgD family.</text>
</comment>
<evidence type="ECO:0000256" key="1">
    <source>
        <dbReference type="ARBA" id="ARBA00010577"/>
    </source>
</evidence>
<protein>
    <recommendedName>
        <fullName evidence="3">Basal-body rod modification protein FlgD</fullName>
    </recommendedName>
</protein>
<evidence type="ECO:0000256" key="4">
    <source>
        <dbReference type="SAM" id="MobiDB-lite"/>
    </source>
</evidence>
<dbReference type="Proteomes" id="UP000464314">
    <property type="component" value="Chromosome"/>
</dbReference>
<proteinExistence type="inferred from homology"/>
<comment type="function">
    <text evidence="3">Required for flagellar hook formation. May act as a scaffolding protein.</text>
</comment>